<evidence type="ECO:0000256" key="1">
    <source>
        <dbReference type="ARBA" id="ARBA00004496"/>
    </source>
</evidence>
<dbReference type="SUPFAM" id="SSF54403">
    <property type="entry name" value="Cystatin/monellin"/>
    <property type="match status" value="1"/>
</dbReference>
<keyword evidence="3" id="KW-0963">Cytoplasm</keyword>
<proteinExistence type="evidence at transcript level"/>
<sequence length="95" mass="10642">MMVGGIGVLEQATPEVQEIIDGLKPKIEEKIGKSVDKLTLISFKTQVVAGRNYFAKVKAGDNDHIHVRIYHDLSNAKTLTSVQTEKSHEDEIEYF</sequence>
<evidence type="ECO:0000313" key="7">
    <source>
        <dbReference type="EMBL" id="ADD38609.1"/>
    </source>
</evidence>
<feature type="domain" description="Cystatin" evidence="6">
    <location>
        <begin position="1"/>
        <end position="95"/>
    </location>
</feature>
<evidence type="ECO:0000256" key="3">
    <source>
        <dbReference type="ARBA" id="ARBA00022490"/>
    </source>
</evidence>
<dbReference type="GO" id="GO:0005829">
    <property type="term" value="C:cytosol"/>
    <property type="evidence" value="ECO:0007669"/>
    <property type="project" value="TreeGrafter"/>
</dbReference>
<dbReference type="PANTHER" id="PTHR11414">
    <property type="entry name" value="CYSTATIN FAMILY MEMBER"/>
    <property type="match status" value="1"/>
</dbReference>
<dbReference type="SMART" id="SM00043">
    <property type="entry name" value="CY"/>
    <property type="match status" value="1"/>
</dbReference>
<dbReference type="Gene3D" id="3.10.450.10">
    <property type="match status" value="1"/>
</dbReference>
<dbReference type="InterPro" id="IPR001713">
    <property type="entry name" value="Prot_inh_stefin"/>
</dbReference>
<organism evidence="7">
    <name type="scientific">Lepeophtheirus salmonis</name>
    <name type="common">Salmon louse</name>
    <name type="synonym">Caligus salmonis</name>
    <dbReference type="NCBI Taxonomy" id="72036"/>
    <lineage>
        <taxon>Eukaryota</taxon>
        <taxon>Metazoa</taxon>
        <taxon>Ecdysozoa</taxon>
        <taxon>Arthropoda</taxon>
        <taxon>Crustacea</taxon>
        <taxon>Multicrustacea</taxon>
        <taxon>Hexanauplia</taxon>
        <taxon>Copepoda</taxon>
        <taxon>Siphonostomatoida</taxon>
        <taxon>Caligidae</taxon>
        <taxon>Lepeophtheirus</taxon>
    </lineage>
</organism>
<dbReference type="InterPro" id="IPR046350">
    <property type="entry name" value="Cystatin_sf"/>
</dbReference>
<gene>
    <name evidence="7" type="primary">CYTA</name>
</gene>
<keyword evidence="4" id="KW-0646">Protease inhibitor</keyword>
<dbReference type="OrthoDB" id="2429551at2759"/>
<dbReference type="EMBL" id="BT121679">
    <property type="protein sequence ID" value="ADD38609.1"/>
    <property type="molecule type" value="mRNA"/>
</dbReference>
<dbReference type="GO" id="GO:0004869">
    <property type="term" value="F:cysteine-type endopeptidase inhibitor activity"/>
    <property type="evidence" value="ECO:0007669"/>
    <property type="project" value="UniProtKB-KW"/>
</dbReference>
<reference evidence="7" key="1">
    <citation type="submission" date="2010-03" db="EMBL/GenBank/DDBJ databases">
        <title>Atlantic Lepeophtheirus salmonis ESTs and full-length cDNAs.</title>
        <authorList>
            <person name="Yasuike M."/>
            <person name="von Schalburg K."/>
            <person name="Cooper G."/>
            <person name="Leong J."/>
            <person name="Nilsen F."/>
            <person name="Jones S.R.M."/>
            <person name="Koop B.F."/>
        </authorList>
    </citation>
    <scope>NUCLEOTIDE SEQUENCE</scope>
    <source>
        <strain evidence="7">Atlantic form</strain>
        <tissue evidence="7">Mixed tissue</tissue>
    </source>
</reference>
<accession>D3PJ73</accession>
<evidence type="ECO:0000259" key="6">
    <source>
        <dbReference type="SMART" id="SM00043"/>
    </source>
</evidence>
<dbReference type="Pfam" id="PF00031">
    <property type="entry name" value="Cystatin"/>
    <property type="match status" value="1"/>
</dbReference>
<keyword evidence="5" id="KW-0789">Thiol protease inhibitor</keyword>
<name>D3PJ73_LEPSM</name>
<dbReference type="AlphaFoldDB" id="D3PJ73"/>
<dbReference type="CDD" id="cd00042">
    <property type="entry name" value="CY"/>
    <property type="match status" value="1"/>
</dbReference>
<dbReference type="PRINTS" id="PR00295">
    <property type="entry name" value="STEFINA"/>
</dbReference>
<comment type="subcellular location">
    <subcellularLocation>
        <location evidence="1">Cytoplasm</location>
    </subcellularLocation>
</comment>
<dbReference type="PANTHER" id="PTHR11414:SF21">
    <property type="entry name" value="CYSTATIN 14A, TANDEM DUPLICATE 1-RELATED"/>
    <property type="match status" value="1"/>
</dbReference>
<dbReference type="FunFam" id="3.10.450.10:FF:000001">
    <property type="entry name" value="Cystatin-A"/>
    <property type="match status" value="1"/>
</dbReference>
<evidence type="ECO:0000256" key="5">
    <source>
        <dbReference type="ARBA" id="ARBA00022704"/>
    </source>
</evidence>
<comment type="similarity">
    <text evidence="2">Belongs to the cystatin family.</text>
</comment>
<evidence type="ECO:0000256" key="4">
    <source>
        <dbReference type="ARBA" id="ARBA00022690"/>
    </source>
</evidence>
<protein>
    <submittedName>
        <fullName evidence="7">Cystatin-A</fullName>
    </submittedName>
</protein>
<evidence type="ECO:0000256" key="2">
    <source>
        <dbReference type="ARBA" id="ARBA00009403"/>
    </source>
</evidence>
<dbReference type="InterPro" id="IPR000010">
    <property type="entry name" value="Cystatin_dom"/>
</dbReference>